<reference evidence="2 3" key="1">
    <citation type="submission" date="2018-07" db="EMBL/GenBank/DDBJ databases">
        <title>A high quality draft genome assembly of the barn swallow (H. rustica rustica).</title>
        <authorList>
            <person name="Formenti G."/>
            <person name="Chiara M."/>
            <person name="Poveda L."/>
            <person name="Francoijs K.-J."/>
            <person name="Bonisoli-Alquati A."/>
            <person name="Canova L."/>
            <person name="Gianfranceschi L."/>
            <person name="Horner D.S."/>
            <person name="Saino N."/>
        </authorList>
    </citation>
    <scope>NUCLEOTIDE SEQUENCE [LARGE SCALE GENOMIC DNA]</scope>
    <source>
        <strain evidence="2">Chelidonia</strain>
        <tissue evidence="2">Blood</tissue>
    </source>
</reference>
<comment type="caution">
    <text evidence="2">The sequence shown here is derived from an EMBL/GenBank/DDBJ whole genome shotgun (WGS) entry which is preliminary data.</text>
</comment>
<dbReference type="Proteomes" id="UP000269221">
    <property type="component" value="Unassembled WGS sequence"/>
</dbReference>
<keyword evidence="3" id="KW-1185">Reference proteome</keyword>
<organism evidence="2 3">
    <name type="scientific">Hirundo rustica rustica</name>
    <dbReference type="NCBI Taxonomy" id="333673"/>
    <lineage>
        <taxon>Eukaryota</taxon>
        <taxon>Metazoa</taxon>
        <taxon>Chordata</taxon>
        <taxon>Craniata</taxon>
        <taxon>Vertebrata</taxon>
        <taxon>Euteleostomi</taxon>
        <taxon>Archelosauria</taxon>
        <taxon>Archosauria</taxon>
        <taxon>Dinosauria</taxon>
        <taxon>Saurischia</taxon>
        <taxon>Theropoda</taxon>
        <taxon>Coelurosauria</taxon>
        <taxon>Aves</taxon>
        <taxon>Neognathae</taxon>
        <taxon>Neoaves</taxon>
        <taxon>Telluraves</taxon>
        <taxon>Australaves</taxon>
        <taxon>Passeriformes</taxon>
        <taxon>Sylvioidea</taxon>
        <taxon>Hirundinidae</taxon>
        <taxon>Hirundo</taxon>
    </lineage>
</organism>
<dbReference type="AlphaFoldDB" id="A0A3M0KVK9"/>
<dbReference type="OrthoDB" id="10446466at2759"/>
<evidence type="ECO:0000313" key="2">
    <source>
        <dbReference type="EMBL" id="RMC14810.1"/>
    </source>
</evidence>
<sequence length="267" mass="30363">MNKGKVREGKVQEGKVREGKVREGKVREGKVRERKVREGKVWEGKVREGVGKEGPDISEDTMTQTIDSLTEIRVVFVVHGTMDHVMSLLSPPGAYYTNTKDISDVYSGIKIPAEDIKVSYGNPSAISEQIGVSLKHDALLPTDCNEDLKGKSVLLICLLKKFKENKLSWRYGSQPCRQKITDQIRLQEILKHMEDREGIRDSKRDFTMDKSCLTNLLAFYDGVTTLVDKGRVMDVICLEFCKAFDTVLQIIISAKLEKYRFQDWTVQ</sequence>
<feature type="region of interest" description="Disordered" evidence="1">
    <location>
        <begin position="1"/>
        <end position="34"/>
    </location>
</feature>
<name>A0A3M0KVK9_HIRRU</name>
<dbReference type="EMBL" id="QRBI01000104">
    <property type="protein sequence ID" value="RMC14810.1"/>
    <property type="molecule type" value="Genomic_DNA"/>
</dbReference>
<gene>
    <name evidence="2" type="ORF">DUI87_06986</name>
</gene>
<proteinExistence type="predicted"/>
<accession>A0A3M0KVK9</accession>
<evidence type="ECO:0000256" key="1">
    <source>
        <dbReference type="SAM" id="MobiDB-lite"/>
    </source>
</evidence>
<evidence type="ECO:0000313" key="3">
    <source>
        <dbReference type="Proteomes" id="UP000269221"/>
    </source>
</evidence>
<evidence type="ECO:0008006" key="4">
    <source>
        <dbReference type="Google" id="ProtNLM"/>
    </source>
</evidence>
<protein>
    <recommendedName>
        <fullName evidence="4">Reverse transcriptase domain-containing protein</fullName>
    </recommendedName>
</protein>